<dbReference type="HOGENOM" id="CLU_1816923_0_0_1"/>
<evidence type="ECO:0000313" key="2">
    <source>
        <dbReference type="Proteomes" id="UP000015464"/>
    </source>
</evidence>
<dbReference type="RefSeq" id="XP_013024887.1">
    <property type="nucleotide sequence ID" value="XM_013169433.1"/>
</dbReference>
<dbReference type="Proteomes" id="UP000015464">
    <property type="component" value="Unassembled WGS sequence"/>
</dbReference>
<accession>S9VR43</accession>
<proteinExistence type="predicted"/>
<sequence>MDEQHKKLYMDNLVGRKQPAESTLTKGKLLEMLGTTNYTRRVADKFDLVMNNELAGVVNDDGTSPIHIDTINQTLDEICDRRARDSHDSLLPNLVNLLITALRAHSFINRRKRLTMRLSHGSNSTEKCHTHSVMRFFLHTFT</sequence>
<keyword evidence="2" id="KW-1185">Reference proteome</keyword>
<dbReference type="EMBL" id="KE546993">
    <property type="protein sequence ID" value="EPY50403.1"/>
    <property type="molecule type" value="Genomic_DNA"/>
</dbReference>
<organism evidence="1 2">
    <name type="scientific">Schizosaccharomyces cryophilus (strain OY26 / ATCC MYA-4695 / CBS 11777 / NBRC 106824 / NRRL Y48691)</name>
    <name type="common">Fission yeast</name>
    <dbReference type="NCBI Taxonomy" id="653667"/>
    <lineage>
        <taxon>Eukaryota</taxon>
        <taxon>Fungi</taxon>
        <taxon>Dikarya</taxon>
        <taxon>Ascomycota</taxon>
        <taxon>Taphrinomycotina</taxon>
        <taxon>Schizosaccharomycetes</taxon>
        <taxon>Schizosaccharomycetales</taxon>
        <taxon>Schizosaccharomycetaceae</taxon>
        <taxon>Schizosaccharomyces</taxon>
    </lineage>
</organism>
<protein>
    <submittedName>
        <fullName evidence="1">Uncharacterized protein</fullName>
    </submittedName>
</protein>
<reference evidence="1 2" key="1">
    <citation type="journal article" date="2011" name="Science">
        <title>Comparative functional genomics of the fission yeasts.</title>
        <authorList>
            <person name="Rhind N."/>
            <person name="Chen Z."/>
            <person name="Yassour M."/>
            <person name="Thompson D.A."/>
            <person name="Haas B.J."/>
            <person name="Habib N."/>
            <person name="Wapinski I."/>
            <person name="Roy S."/>
            <person name="Lin M.F."/>
            <person name="Heiman D.I."/>
            <person name="Young S.K."/>
            <person name="Furuya K."/>
            <person name="Guo Y."/>
            <person name="Pidoux A."/>
            <person name="Chen H.M."/>
            <person name="Robbertse B."/>
            <person name="Goldberg J.M."/>
            <person name="Aoki K."/>
            <person name="Bayne E.H."/>
            <person name="Berlin A.M."/>
            <person name="Desjardins C.A."/>
            <person name="Dobbs E."/>
            <person name="Dukaj L."/>
            <person name="Fan L."/>
            <person name="FitzGerald M.G."/>
            <person name="French C."/>
            <person name="Gujja S."/>
            <person name="Hansen K."/>
            <person name="Keifenheim D."/>
            <person name="Levin J.Z."/>
            <person name="Mosher R.A."/>
            <person name="Mueller C.A."/>
            <person name="Pfiffner J."/>
            <person name="Priest M."/>
            <person name="Russ C."/>
            <person name="Smialowska A."/>
            <person name="Swoboda P."/>
            <person name="Sykes S.M."/>
            <person name="Vaughn M."/>
            <person name="Vengrova S."/>
            <person name="Yoder R."/>
            <person name="Zeng Q."/>
            <person name="Allshire R."/>
            <person name="Baulcombe D."/>
            <person name="Birren B.W."/>
            <person name="Brown W."/>
            <person name="Ekwall K."/>
            <person name="Kellis M."/>
            <person name="Leatherwood J."/>
            <person name="Levin H."/>
            <person name="Margalit H."/>
            <person name="Martienssen R."/>
            <person name="Nieduszynski C.A."/>
            <person name="Spatafora J.W."/>
            <person name="Friedman N."/>
            <person name="Dalgaard J.Z."/>
            <person name="Baumann P."/>
            <person name="Niki H."/>
            <person name="Regev A."/>
            <person name="Nusbaum C."/>
        </authorList>
    </citation>
    <scope>NUCLEOTIDE SEQUENCE [LARGE SCALE GENOMIC DNA]</scope>
    <source>
        <strain evidence="2">OY26 / ATCC MYA-4695 / CBS 11777 / NBRC 106824 / NRRL Y48691</strain>
    </source>
</reference>
<evidence type="ECO:0000313" key="1">
    <source>
        <dbReference type="EMBL" id="EPY50403.1"/>
    </source>
</evidence>
<dbReference type="AlphaFoldDB" id="S9VR43"/>
<dbReference type="GeneID" id="25035492"/>
<name>S9VR43_SCHCR</name>
<gene>
    <name evidence="1" type="ORF">SPOG_01161</name>
</gene>